<sequence>MKTYGAILCGGKSTRMGRNKSLLNIHGKKVIEHVNGVLEKICDHVVLSTNDFSTYQFMQIPMFADRYVDKGPLAGIESVLYHVDADVFVFSACDTPFISEQVYDFLIAQLEKFDAVVPVYNKQIHPLSAIYHKRTLLAIQGQLDKNERRVKSFFQHINVKYVQDFHPFSTDLLDRHFFNMNNPTDYIRAKTF</sequence>
<keyword evidence="2 8" id="KW-0808">Transferase</keyword>
<keyword evidence="5 8" id="KW-0460">Magnesium</keyword>
<reference evidence="10 11" key="1">
    <citation type="submission" date="2023-10" db="EMBL/GenBank/DDBJ databases">
        <title>Virgibacillus soli CC-YMP-6 genome.</title>
        <authorList>
            <person name="Miliotis G."/>
            <person name="Sengupta P."/>
            <person name="Hameed A."/>
            <person name="Chuvochina M."/>
            <person name="Mcdonagh F."/>
            <person name="Simpson A.C."/>
            <person name="Singh N.K."/>
            <person name="Rekha P.D."/>
            <person name="Raman K."/>
            <person name="Hugenholtz P."/>
            <person name="Venkateswaran K."/>
        </authorList>
    </citation>
    <scope>NUCLEOTIDE SEQUENCE [LARGE SCALE GENOMIC DNA]</scope>
    <source>
        <strain evidence="10 11">CC-YMP-6</strain>
    </source>
</reference>
<dbReference type="Gene3D" id="3.90.550.10">
    <property type="entry name" value="Spore Coat Polysaccharide Biosynthesis Protein SpsA, Chain A"/>
    <property type="match status" value="1"/>
</dbReference>
<evidence type="ECO:0000256" key="1">
    <source>
        <dbReference type="ARBA" id="ARBA00022490"/>
    </source>
</evidence>
<comment type="similarity">
    <text evidence="8">Belongs to the MobA family.</text>
</comment>
<evidence type="ECO:0000256" key="3">
    <source>
        <dbReference type="ARBA" id="ARBA00022723"/>
    </source>
</evidence>
<feature type="binding site" evidence="8">
    <location>
        <position position="94"/>
    </location>
    <ligand>
        <name>Mg(2+)</name>
        <dbReference type="ChEBI" id="CHEBI:18420"/>
    </ligand>
</feature>
<dbReference type="InterPro" id="IPR013482">
    <property type="entry name" value="Molybde_CF_guanTrfase"/>
</dbReference>
<keyword evidence="10" id="KW-0548">Nucleotidyltransferase</keyword>
<comment type="catalytic activity">
    <reaction evidence="8">
        <text>Mo-molybdopterin + GTP + H(+) = Mo-molybdopterin guanine dinucleotide + diphosphate</text>
        <dbReference type="Rhea" id="RHEA:34243"/>
        <dbReference type="ChEBI" id="CHEBI:15378"/>
        <dbReference type="ChEBI" id="CHEBI:33019"/>
        <dbReference type="ChEBI" id="CHEBI:37565"/>
        <dbReference type="ChEBI" id="CHEBI:71302"/>
        <dbReference type="ChEBI" id="CHEBI:71310"/>
        <dbReference type="EC" id="2.7.7.77"/>
    </reaction>
</comment>
<protein>
    <recommendedName>
        <fullName evidence="8">Probable molybdenum cofactor guanylyltransferase</fullName>
        <shortName evidence="8">MoCo guanylyltransferase</shortName>
        <ecNumber evidence="8">2.7.7.77</ecNumber>
    </recommendedName>
    <alternativeName>
        <fullName evidence="8">GTP:molybdopterin guanylyltransferase</fullName>
    </alternativeName>
    <alternativeName>
        <fullName evidence="8">Mo-MPT guanylyltransferase</fullName>
    </alternativeName>
    <alternativeName>
        <fullName evidence="8">Molybdopterin guanylyltransferase</fullName>
    </alternativeName>
    <alternativeName>
        <fullName evidence="8">Molybdopterin-guanine dinucleotide synthase</fullName>
        <shortName evidence="8">MGD synthase</shortName>
    </alternativeName>
</protein>
<evidence type="ECO:0000259" key="9">
    <source>
        <dbReference type="Pfam" id="PF12804"/>
    </source>
</evidence>
<keyword evidence="6 8" id="KW-0342">GTP-binding</keyword>
<comment type="cofactor">
    <cofactor evidence="8">
        <name>Mg(2+)</name>
        <dbReference type="ChEBI" id="CHEBI:18420"/>
    </cofactor>
</comment>
<dbReference type="GO" id="GO:0061603">
    <property type="term" value="F:molybdenum cofactor guanylyltransferase activity"/>
    <property type="evidence" value="ECO:0007669"/>
    <property type="project" value="UniProtKB-EC"/>
</dbReference>
<comment type="domain">
    <text evidence="8">The N-terminal domain determines nucleotide recognition and specific binding, while the C-terminal domain determines the specific binding to the target protein.</text>
</comment>
<dbReference type="EC" id="2.7.7.77" evidence="8"/>
<dbReference type="PANTHER" id="PTHR19136:SF81">
    <property type="entry name" value="MOLYBDENUM COFACTOR GUANYLYLTRANSFERASE"/>
    <property type="match status" value="1"/>
</dbReference>
<feature type="domain" description="MobA-like NTP transferase" evidence="9">
    <location>
        <begin position="5"/>
        <end position="155"/>
    </location>
</feature>
<evidence type="ECO:0000313" key="11">
    <source>
        <dbReference type="Proteomes" id="UP001275315"/>
    </source>
</evidence>
<dbReference type="RefSeq" id="WP_320379015.1">
    <property type="nucleotide sequence ID" value="NZ_JAWDIQ010000001.1"/>
</dbReference>
<comment type="function">
    <text evidence="8">Transfers a GMP moiety from GTP to Mo-molybdopterin (Mo-MPT) cofactor (Moco or molybdenum cofactor) to form Mo-molybdopterin guanine dinucleotide (Mo-MGD) cofactor.</text>
</comment>
<keyword evidence="3 8" id="KW-0479">Metal-binding</keyword>
<keyword evidence="7 8" id="KW-0501">Molybdenum cofactor biosynthesis</keyword>
<dbReference type="InterPro" id="IPR025877">
    <property type="entry name" value="MobA-like_NTP_Trfase"/>
</dbReference>
<comment type="subcellular location">
    <subcellularLocation>
        <location evidence="8">Cytoplasm</location>
    </subcellularLocation>
</comment>
<accession>A0ABU5CR38</accession>
<comment type="caution">
    <text evidence="8">Lacks conserved residue(s) required for the propagation of feature annotation.</text>
</comment>
<feature type="binding site" evidence="8">
    <location>
        <position position="65"/>
    </location>
    <ligand>
        <name>GTP</name>
        <dbReference type="ChEBI" id="CHEBI:37565"/>
    </ligand>
</feature>
<dbReference type="EMBL" id="JAWDIQ010000001">
    <property type="protein sequence ID" value="MDY0408269.1"/>
    <property type="molecule type" value="Genomic_DNA"/>
</dbReference>
<evidence type="ECO:0000256" key="8">
    <source>
        <dbReference type="HAMAP-Rule" id="MF_00316"/>
    </source>
</evidence>
<evidence type="ECO:0000256" key="7">
    <source>
        <dbReference type="ARBA" id="ARBA00023150"/>
    </source>
</evidence>
<keyword evidence="1 8" id="KW-0963">Cytoplasm</keyword>
<evidence type="ECO:0000313" key="10">
    <source>
        <dbReference type="EMBL" id="MDY0408269.1"/>
    </source>
</evidence>
<dbReference type="InterPro" id="IPR029044">
    <property type="entry name" value="Nucleotide-diphossugar_trans"/>
</dbReference>
<name>A0ABU5CR38_9BACI</name>
<evidence type="ECO:0000256" key="4">
    <source>
        <dbReference type="ARBA" id="ARBA00022741"/>
    </source>
</evidence>
<comment type="caution">
    <text evidence="10">The sequence shown here is derived from an EMBL/GenBank/DDBJ whole genome shotgun (WGS) entry which is preliminary data.</text>
</comment>
<dbReference type="Pfam" id="PF12804">
    <property type="entry name" value="NTP_transf_3"/>
    <property type="match status" value="1"/>
</dbReference>
<feature type="binding site" evidence="8">
    <location>
        <begin position="8"/>
        <end position="10"/>
    </location>
    <ligand>
        <name>GTP</name>
        <dbReference type="ChEBI" id="CHEBI:37565"/>
    </ligand>
</feature>
<feature type="binding site" evidence="8">
    <location>
        <position position="20"/>
    </location>
    <ligand>
        <name>GTP</name>
        <dbReference type="ChEBI" id="CHEBI:37565"/>
    </ligand>
</feature>
<dbReference type="Proteomes" id="UP001275315">
    <property type="component" value="Unassembled WGS sequence"/>
</dbReference>
<gene>
    <name evidence="8" type="primary">mobA</name>
    <name evidence="10" type="ORF">RWD45_06455</name>
</gene>
<evidence type="ECO:0000256" key="6">
    <source>
        <dbReference type="ARBA" id="ARBA00023134"/>
    </source>
</evidence>
<feature type="binding site" evidence="8">
    <location>
        <position position="94"/>
    </location>
    <ligand>
        <name>GTP</name>
        <dbReference type="ChEBI" id="CHEBI:37565"/>
    </ligand>
</feature>
<dbReference type="HAMAP" id="MF_00316">
    <property type="entry name" value="MobA"/>
    <property type="match status" value="1"/>
</dbReference>
<evidence type="ECO:0000256" key="5">
    <source>
        <dbReference type="ARBA" id="ARBA00022842"/>
    </source>
</evidence>
<keyword evidence="4 8" id="KW-0547">Nucleotide-binding</keyword>
<dbReference type="CDD" id="cd02503">
    <property type="entry name" value="MobA"/>
    <property type="match status" value="1"/>
</dbReference>
<organism evidence="10 11">
    <name type="scientific">Paracerasibacillus soli</name>
    <dbReference type="NCBI Taxonomy" id="480284"/>
    <lineage>
        <taxon>Bacteria</taxon>
        <taxon>Bacillati</taxon>
        <taxon>Bacillota</taxon>
        <taxon>Bacilli</taxon>
        <taxon>Bacillales</taxon>
        <taxon>Bacillaceae</taxon>
        <taxon>Paracerasibacillus</taxon>
    </lineage>
</organism>
<dbReference type="SUPFAM" id="SSF53448">
    <property type="entry name" value="Nucleotide-diphospho-sugar transferases"/>
    <property type="match status" value="1"/>
</dbReference>
<proteinExistence type="inferred from homology"/>
<dbReference type="PANTHER" id="PTHR19136">
    <property type="entry name" value="MOLYBDENUM COFACTOR GUANYLYLTRANSFERASE"/>
    <property type="match status" value="1"/>
</dbReference>
<keyword evidence="11" id="KW-1185">Reference proteome</keyword>
<evidence type="ECO:0000256" key="2">
    <source>
        <dbReference type="ARBA" id="ARBA00022679"/>
    </source>
</evidence>